<organism evidence="1">
    <name type="scientific">Mesocestoides corti</name>
    <name type="common">Flatworm</name>
    <dbReference type="NCBI Taxonomy" id="53468"/>
    <lineage>
        <taxon>Eukaryota</taxon>
        <taxon>Metazoa</taxon>
        <taxon>Spiralia</taxon>
        <taxon>Lophotrochozoa</taxon>
        <taxon>Platyhelminthes</taxon>
        <taxon>Cestoda</taxon>
        <taxon>Eucestoda</taxon>
        <taxon>Cyclophyllidea</taxon>
        <taxon>Mesocestoididae</taxon>
        <taxon>Mesocestoides</taxon>
    </lineage>
</organism>
<evidence type="ECO:0000313" key="1">
    <source>
        <dbReference type="WBParaSite" id="MCU_007065-RA"/>
    </source>
</evidence>
<reference evidence="1" key="1">
    <citation type="submission" date="2019-11" db="UniProtKB">
        <authorList>
            <consortium name="WormBaseParasite"/>
        </authorList>
    </citation>
    <scope>IDENTIFICATION</scope>
</reference>
<dbReference type="AlphaFoldDB" id="A0A5K3FFU9"/>
<dbReference type="WBParaSite" id="MCU_007065-RA">
    <property type="protein sequence ID" value="MCU_007065-RA"/>
    <property type="gene ID" value="MCU_007065"/>
</dbReference>
<protein>
    <submittedName>
        <fullName evidence="1">Uncharacterized protein</fullName>
    </submittedName>
</protein>
<sequence>MVLETSTPCGHSSTATAAVSKTHYLIALLPLPRTFEDIHLRIRANDWFIHLPVPVSLEVAHPEHELEPPVAAMTHPWALCSALTANAEKVHEHLTTLFRCDVPVGTWVPVTNGIFAGCRVRLSVDVASGGMHLKMLSPNANLRQLLDNYLKREGLVEERQLKEAAQEAPVEDLRKALLAEVRLLKSAFCSSLIETTLAERVPLVTPSSIATALNAADLISDWRNVASGADIAVKPPVDVANCDAVSAACKTTDFWVKRLLCSQSVTE</sequence>
<accession>A0A5K3FFU9</accession>
<proteinExistence type="predicted"/>
<name>A0A5K3FFU9_MESCO</name>